<accession>K1RXD7</accession>
<keyword evidence="6 13" id="KW-0489">Methyltransferase</keyword>
<dbReference type="Gene3D" id="2.40.240.20">
    <property type="entry name" value="Hypothetical PUA domain-like, domain 1"/>
    <property type="match status" value="1"/>
</dbReference>
<dbReference type="PANTHER" id="PTHR30027">
    <property type="entry name" value="RIBOSOMAL RNA SMALL SUBUNIT METHYLTRANSFERASE E"/>
    <property type="match status" value="1"/>
</dbReference>
<comment type="subcellular location">
    <subcellularLocation>
        <location evidence="1">Cytoplasm</location>
    </subcellularLocation>
</comment>
<dbReference type="InterPro" id="IPR046887">
    <property type="entry name" value="RsmE_PUA-like"/>
</dbReference>
<dbReference type="InterPro" id="IPR006700">
    <property type="entry name" value="RsmE"/>
</dbReference>
<dbReference type="EMBL" id="AJWZ01011216">
    <property type="protein sequence ID" value="EKC46055.1"/>
    <property type="molecule type" value="Genomic_DNA"/>
</dbReference>
<evidence type="ECO:0000256" key="3">
    <source>
        <dbReference type="ARBA" id="ARBA00012328"/>
    </source>
</evidence>
<feature type="domain" description="Ribosomal RNA small subunit methyltransferase E methyltransferase" evidence="11">
    <location>
        <begin position="73"/>
        <end position="102"/>
    </location>
</feature>
<dbReference type="Pfam" id="PF04452">
    <property type="entry name" value="Methyltrans_RNA"/>
    <property type="match status" value="1"/>
</dbReference>
<organism evidence="13">
    <name type="scientific">human gut metagenome</name>
    <dbReference type="NCBI Taxonomy" id="408170"/>
    <lineage>
        <taxon>unclassified sequences</taxon>
        <taxon>metagenomes</taxon>
        <taxon>organismal metagenomes</taxon>
    </lineage>
</organism>
<dbReference type="EC" id="2.1.1.193" evidence="3"/>
<dbReference type="GO" id="GO:0070042">
    <property type="term" value="F:rRNA (uridine-N3-)-methyltransferase activity"/>
    <property type="evidence" value="ECO:0007669"/>
    <property type="project" value="TreeGrafter"/>
</dbReference>
<keyword evidence="4" id="KW-0963">Cytoplasm</keyword>
<feature type="domain" description="Ribosomal RNA small subunit methyltransferase E PUA-like" evidence="12">
    <location>
        <begin position="20"/>
        <end position="63"/>
    </location>
</feature>
<dbReference type="Gene3D" id="3.40.1280.10">
    <property type="match status" value="1"/>
</dbReference>
<dbReference type="SUPFAM" id="SSF88697">
    <property type="entry name" value="PUA domain-like"/>
    <property type="match status" value="1"/>
</dbReference>
<comment type="caution">
    <text evidence="13">The sequence shown here is derived from an EMBL/GenBank/DDBJ whole genome shotgun (WGS) entry which is preliminary data.</text>
</comment>
<dbReference type="InterPro" id="IPR046886">
    <property type="entry name" value="RsmE_MTase_dom"/>
</dbReference>
<proteinExistence type="inferred from homology"/>
<evidence type="ECO:0000256" key="9">
    <source>
        <dbReference type="ARBA" id="ARBA00025699"/>
    </source>
</evidence>
<dbReference type="Pfam" id="PF20260">
    <property type="entry name" value="PUA_4"/>
    <property type="match status" value="1"/>
</dbReference>
<comment type="catalytic activity">
    <reaction evidence="10">
        <text>uridine(1498) in 16S rRNA + S-adenosyl-L-methionine = N(3)-methyluridine(1498) in 16S rRNA + S-adenosyl-L-homocysteine + H(+)</text>
        <dbReference type="Rhea" id="RHEA:42920"/>
        <dbReference type="Rhea" id="RHEA-COMP:10283"/>
        <dbReference type="Rhea" id="RHEA-COMP:10284"/>
        <dbReference type="ChEBI" id="CHEBI:15378"/>
        <dbReference type="ChEBI" id="CHEBI:57856"/>
        <dbReference type="ChEBI" id="CHEBI:59789"/>
        <dbReference type="ChEBI" id="CHEBI:65315"/>
        <dbReference type="ChEBI" id="CHEBI:74502"/>
        <dbReference type="EC" id="2.1.1.193"/>
    </reaction>
</comment>
<evidence type="ECO:0000259" key="11">
    <source>
        <dbReference type="Pfam" id="PF04452"/>
    </source>
</evidence>
<evidence type="ECO:0000256" key="7">
    <source>
        <dbReference type="ARBA" id="ARBA00022679"/>
    </source>
</evidence>
<evidence type="ECO:0000256" key="4">
    <source>
        <dbReference type="ARBA" id="ARBA00022490"/>
    </source>
</evidence>
<comment type="similarity">
    <text evidence="2">Belongs to the RNA methyltransferase RsmE family.</text>
</comment>
<protein>
    <recommendedName>
        <fullName evidence="3">16S rRNA (uracil(1498)-N(3))-methyltransferase</fullName>
        <ecNumber evidence="3">2.1.1.193</ecNumber>
    </recommendedName>
</protein>
<evidence type="ECO:0000313" key="13">
    <source>
        <dbReference type="EMBL" id="EKC46055.1"/>
    </source>
</evidence>
<dbReference type="AlphaFoldDB" id="K1RXD7"/>
<evidence type="ECO:0000256" key="10">
    <source>
        <dbReference type="ARBA" id="ARBA00047944"/>
    </source>
</evidence>
<keyword evidence="7 13" id="KW-0808">Transferase</keyword>
<gene>
    <name evidence="13" type="ORF">OBE_16497</name>
</gene>
<dbReference type="SUPFAM" id="SSF75217">
    <property type="entry name" value="alpha/beta knot"/>
    <property type="match status" value="1"/>
</dbReference>
<evidence type="ECO:0000259" key="12">
    <source>
        <dbReference type="Pfam" id="PF20260"/>
    </source>
</evidence>
<dbReference type="NCBIfam" id="TIGR00046">
    <property type="entry name" value="RsmE family RNA methyltransferase"/>
    <property type="match status" value="1"/>
</dbReference>
<reference evidence="13" key="1">
    <citation type="journal article" date="2013" name="Environ. Microbiol.">
        <title>Microbiota from the distal guts of lean and obese adolescents exhibit partial functional redundancy besides clear differences in community structure.</title>
        <authorList>
            <person name="Ferrer M."/>
            <person name="Ruiz A."/>
            <person name="Lanza F."/>
            <person name="Haange S.B."/>
            <person name="Oberbach A."/>
            <person name="Till H."/>
            <person name="Bargiela R."/>
            <person name="Campoy C."/>
            <person name="Segura M.T."/>
            <person name="Richter M."/>
            <person name="von Bergen M."/>
            <person name="Seifert J."/>
            <person name="Suarez A."/>
        </authorList>
    </citation>
    <scope>NUCLEOTIDE SEQUENCE</scope>
</reference>
<evidence type="ECO:0000256" key="8">
    <source>
        <dbReference type="ARBA" id="ARBA00022691"/>
    </source>
</evidence>
<feature type="non-terminal residue" evidence="13">
    <location>
        <position position="103"/>
    </location>
</feature>
<dbReference type="InterPro" id="IPR029026">
    <property type="entry name" value="tRNA_m1G_MTases_N"/>
</dbReference>
<keyword evidence="8" id="KW-0949">S-adenosyl-L-methionine</keyword>
<sequence>MHRFFVPEENRTENEIVIHGDDVNHIRNVLRMTKGEKIMVSCGKGVDYECEILAVSDSEISLLIRDEKPAVSELPVKITLFQALPKKDKMELVIQKAVELGAA</sequence>
<evidence type="ECO:0000256" key="6">
    <source>
        <dbReference type="ARBA" id="ARBA00022603"/>
    </source>
</evidence>
<name>K1RXD7_9ZZZZ</name>
<evidence type="ECO:0000256" key="1">
    <source>
        <dbReference type="ARBA" id="ARBA00004496"/>
    </source>
</evidence>
<dbReference type="PANTHER" id="PTHR30027:SF3">
    <property type="entry name" value="16S RRNA (URACIL(1498)-N(3))-METHYLTRANSFERASE"/>
    <property type="match status" value="1"/>
</dbReference>
<comment type="function">
    <text evidence="9">Specifically methylates the N3 position of the uracil ring of uridine 1498 (m3U1498) in 16S rRNA. Acts on the fully assembled 30S ribosomal subunit.</text>
</comment>
<evidence type="ECO:0000256" key="5">
    <source>
        <dbReference type="ARBA" id="ARBA00022552"/>
    </source>
</evidence>
<dbReference type="InterPro" id="IPR015947">
    <property type="entry name" value="PUA-like_sf"/>
</dbReference>
<dbReference type="GO" id="GO:0070475">
    <property type="term" value="P:rRNA base methylation"/>
    <property type="evidence" value="ECO:0007669"/>
    <property type="project" value="TreeGrafter"/>
</dbReference>
<evidence type="ECO:0000256" key="2">
    <source>
        <dbReference type="ARBA" id="ARBA00005528"/>
    </source>
</evidence>
<dbReference type="GO" id="GO:0005737">
    <property type="term" value="C:cytoplasm"/>
    <property type="evidence" value="ECO:0007669"/>
    <property type="project" value="UniProtKB-SubCell"/>
</dbReference>
<keyword evidence="5" id="KW-0698">rRNA processing</keyword>
<dbReference type="InterPro" id="IPR029028">
    <property type="entry name" value="Alpha/beta_knot_MTases"/>
</dbReference>